<feature type="transmembrane region" description="Helical" evidence="1">
    <location>
        <begin position="25"/>
        <end position="49"/>
    </location>
</feature>
<dbReference type="Proteomes" id="UP000054217">
    <property type="component" value="Unassembled WGS sequence"/>
</dbReference>
<dbReference type="EMBL" id="KN832043">
    <property type="protein sequence ID" value="KIN96652.1"/>
    <property type="molecule type" value="Genomic_DNA"/>
</dbReference>
<proteinExistence type="predicted"/>
<protein>
    <submittedName>
        <fullName evidence="2">Uncharacterized protein</fullName>
    </submittedName>
</protein>
<evidence type="ECO:0000313" key="2">
    <source>
        <dbReference type="EMBL" id="KIN96652.1"/>
    </source>
</evidence>
<gene>
    <name evidence="2" type="ORF">M404DRAFT_1006683</name>
</gene>
<sequence length="59" mass="6542">MAWHLNKSRDHGLSPLRTNLLVNRLIVFAVATGGIAVLFDIVSLVLVSLRLCDIISWRG</sequence>
<keyword evidence="1" id="KW-1133">Transmembrane helix</keyword>
<evidence type="ECO:0000313" key="3">
    <source>
        <dbReference type="Proteomes" id="UP000054217"/>
    </source>
</evidence>
<reference evidence="2 3" key="1">
    <citation type="submission" date="2014-04" db="EMBL/GenBank/DDBJ databases">
        <authorList>
            <consortium name="DOE Joint Genome Institute"/>
            <person name="Kuo A."/>
            <person name="Kohler A."/>
            <person name="Costa M.D."/>
            <person name="Nagy L.G."/>
            <person name="Floudas D."/>
            <person name="Copeland A."/>
            <person name="Barry K.W."/>
            <person name="Cichocki N."/>
            <person name="Veneault-Fourrey C."/>
            <person name="LaButti K."/>
            <person name="Lindquist E.A."/>
            <person name="Lipzen A."/>
            <person name="Lundell T."/>
            <person name="Morin E."/>
            <person name="Murat C."/>
            <person name="Sun H."/>
            <person name="Tunlid A."/>
            <person name="Henrissat B."/>
            <person name="Grigoriev I.V."/>
            <person name="Hibbett D.S."/>
            <person name="Martin F."/>
            <person name="Nordberg H.P."/>
            <person name="Cantor M.N."/>
            <person name="Hua S.X."/>
        </authorList>
    </citation>
    <scope>NUCLEOTIDE SEQUENCE [LARGE SCALE GENOMIC DNA]</scope>
    <source>
        <strain evidence="2 3">Marx 270</strain>
    </source>
</reference>
<keyword evidence="3" id="KW-1185">Reference proteome</keyword>
<organism evidence="2 3">
    <name type="scientific">Pisolithus tinctorius Marx 270</name>
    <dbReference type="NCBI Taxonomy" id="870435"/>
    <lineage>
        <taxon>Eukaryota</taxon>
        <taxon>Fungi</taxon>
        <taxon>Dikarya</taxon>
        <taxon>Basidiomycota</taxon>
        <taxon>Agaricomycotina</taxon>
        <taxon>Agaricomycetes</taxon>
        <taxon>Agaricomycetidae</taxon>
        <taxon>Boletales</taxon>
        <taxon>Sclerodermatineae</taxon>
        <taxon>Pisolithaceae</taxon>
        <taxon>Pisolithus</taxon>
    </lineage>
</organism>
<evidence type="ECO:0000256" key="1">
    <source>
        <dbReference type="SAM" id="Phobius"/>
    </source>
</evidence>
<dbReference type="HOGENOM" id="CLU_2961785_0_0_1"/>
<keyword evidence="1" id="KW-0812">Transmembrane</keyword>
<dbReference type="AlphaFoldDB" id="A0A0C3IHZ9"/>
<name>A0A0C3IHZ9_PISTI</name>
<accession>A0A0C3IHZ9</accession>
<reference evidence="3" key="2">
    <citation type="submission" date="2015-01" db="EMBL/GenBank/DDBJ databases">
        <title>Evolutionary Origins and Diversification of the Mycorrhizal Mutualists.</title>
        <authorList>
            <consortium name="DOE Joint Genome Institute"/>
            <consortium name="Mycorrhizal Genomics Consortium"/>
            <person name="Kohler A."/>
            <person name="Kuo A."/>
            <person name="Nagy L.G."/>
            <person name="Floudas D."/>
            <person name="Copeland A."/>
            <person name="Barry K.W."/>
            <person name="Cichocki N."/>
            <person name="Veneault-Fourrey C."/>
            <person name="LaButti K."/>
            <person name="Lindquist E.A."/>
            <person name="Lipzen A."/>
            <person name="Lundell T."/>
            <person name="Morin E."/>
            <person name="Murat C."/>
            <person name="Riley R."/>
            <person name="Ohm R."/>
            <person name="Sun H."/>
            <person name="Tunlid A."/>
            <person name="Henrissat B."/>
            <person name="Grigoriev I.V."/>
            <person name="Hibbett D.S."/>
            <person name="Martin F."/>
        </authorList>
    </citation>
    <scope>NUCLEOTIDE SEQUENCE [LARGE SCALE GENOMIC DNA]</scope>
    <source>
        <strain evidence="3">Marx 270</strain>
    </source>
</reference>
<dbReference type="InParanoid" id="A0A0C3IHZ9"/>
<dbReference type="OrthoDB" id="3270417at2759"/>
<keyword evidence="1" id="KW-0472">Membrane</keyword>